<organism evidence="1 2">
    <name type="scientific">Tabrizicola oligotrophica</name>
    <dbReference type="NCBI Taxonomy" id="2710650"/>
    <lineage>
        <taxon>Bacteria</taxon>
        <taxon>Pseudomonadati</taxon>
        <taxon>Pseudomonadota</taxon>
        <taxon>Alphaproteobacteria</taxon>
        <taxon>Rhodobacterales</taxon>
        <taxon>Paracoccaceae</taxon>
        <taxon>Tabrizicola</taxon>
    </lineage>
</organism>
<dbReference type="AlphaFoldDB" id="A0A6M0QTG8"/>
<protein>
    <submittedName>
        <fullName evidence="1">Uncharacterized protein</fullName>
    </submittedName>
</protein>
<evidence type="ECO:0000313" key="1">
    <source>
        <dbReference type="EMBL" id="NEY90765.1"/>
    </source>
</evidence>
<dbReference type="RefSeq" id="WP_164625537.1">
    <property type="nucleotide sequence ID" value="NZ_JAAIVJ010000005.1"/>
</dbReference>
<dbReference type="EMBL" id="JAAIVJ010000005">
    <property type="protein sequence ID" value="NEY90765.1"/>
    <property type="molecule type" value="Genomic_DNA"/>
</dbReference>
<keyword evidence="2" id="KW-1185">Reference proteome</keyword>
<evidence type="ECO:0000313" key="2">
    <source>
        <dbReference type="Proteomes" id="UP000477782"/>
    </source>
</evidence>
<name>A0A6M0QTG8_9RHOB</name>
<dbReference type="Proteomes" id="UP000477782">
    <property type="component" value="Unassembled WGS sequence"/>
</dbReference>
<gene>
    <name evidence="1" type="ORF">G4Z14_10700</name>
</gene>
<proteinExistence type="predicted"/>
<comment type="caution">
    <text evidence="1">The sequence shown here is derived from an EMBL/GenBank/DDBJ whole genome shotgun (WGS) entry which is preliminary data.</text>
</comment>
<accession>A0A6M0QTG8</accession>
<sequence>MDKTLFALSLGFGGLILATRAAEAAQCAPRDQVVAGLATRFAESRRAAGLTADANGRAQVLEIFASEGGSWTLVVTLPDGTACLVASGEAWQEITEELPAKGDPA</sequence>
<reference evidence="1 2" key="1">
    <citation type="submission" date="2020-02" db="EMBL/GenBank/DDBJ databases">
        <authorList>
            <person name="Chen W.-M."/>
        </authorList>
    </citation>
    <scope>NUCLEOTIDE SEQUENCE [LARGE SCALE GENOMIC DNA]</scope>
    <source>
        <strain evidence="1 2">KMS-5</strain>
    </source>
</reference>